<evidence type="ECO:0000313" key="5">
    <source>
        <dbReference type="EMBL" id="KOO31849.1"/>
    </source>
</evidence>
<proteinExistence type="predicted"/>
<keyword evidence="6" id="KW-1185">Reference proteome</keyword>
<name>A0A0M0JZ58_9EUKA</name>
<dbReference type="OrthoDB" id="5046242at2759"/>
<dbReference type="InterPro" id="IPR002937">
    <property type="entry name" value="Amino_oxidase"/>
</dbReference>
<dbReference type="PROSITE" id="PS01359">
    <property type="entry name" value="ZF_PHD_1"/>
    <property type="match status" value="1"/>
</dbReference>
<keyword evidence="3" id="KW-0862">Zinc</keyword>
<dbReference type="Pfam" id="PF01593">
    <property type="entry name" value="Amino_oxidase"/>
    <property type="match status" value="1"/>
</dbReference>
<comment type="caution">
    <text evidence="5">The sequence shown here is derived from an EMBL/GenBank/DDBJ whole genome shotgun (WGS) entry which is preliminary data.</text>
</comment>
<accession>A0A0M0JZ58</accession>
<dbReference type="InterPro" id="IPR013083">
    <property type="entry name" value="Znf_RING/FYVE/PHD"/>
</dbReference>
<dbReference type="GO" id="GO:0016491">
    <property type="term" value="F:oxidoreductase activity"/>
    <property type="evidence" value="ECO:0007669"/>
    <property type="project" value="InterPro"/>
</dbReference>
<dbReference type="SUPFAM" id="SSF54373">
    <property type="entry name" value="FAD-linked reductases, C-terminal domain"/>
    <property type="match status" value="1"/>
</dbReference>
<dbReference type="AlphaFoldDB" id="A0A0M0JZ58"/>
<dbReference type="SUPFAM" id="SSF57903">
    <property type="entry name" value="FYVE/PHD zinc finger"/>
    <property type="match status" value="1"/>
</dbReference>
<dbReference type="InterPro" id="IPR036188">
    <property type="entry name" value="FAD/NAD-bd_sf"/>
</dbReference>
<dbReference type="Gene3D" id="3.50.50.60">
    <property type="entry name" value="FAD/NAD(P)-binding domain"/>
    <property type="match status" value="1"/>
</dbReference>
<keyword evidence="1" id="KW-0479">Metal-binding</keyword>
<evidence type="ECO:0000259" key="4">
    <source>
        <dbReference type="Pfam" id="PF01593"/>
    </source>
</evidence>
<feature type="domain" description="Amine oxidase" evidence="4">
    <location>
        <begin position="140"/>
        <end position="360"/>
    </location>
</feature>
<keyword evidence="2" id="KW-0863">Zinc-finger</keyword>
<dbReference type="PANTHER" id="PTHR10742">
    <property type="entry name" value="FLAVIN MONOAMINE OXIDASE"/>
    <property type="match status" value="1"/>
</dbReference>
<protein>
    <submittedName>
        <fullName evidence="5">Amine oxidase</fullName>
    </submittedName>
</protein>
<dbReference type="Gene3D" id="3.90.660.10">
    <property type="match status" value="1"/>
</dbReference>
<dbReference type="PANTHER" id="PTHR10742:SF415">
    <property type="entry name" value="CHROMOSOME UNDETERMINED SCAFFOLD_56, WHOLE GENOME SHOTGUN SEQUENCE"/>
    <property type="match status" value="1"/>
</dbReference>
<dbReference type="InterPro" id="IPR011011">
    <property type="entry name" value="Znf_FYVE_PHD"/>
</dbReference>
<dbReference type="InterPro" id="IPR050281">
    <property type="entry name" value="Flavin_monoamine_oxidase"/>
</dbReference>
<dbReference type="Proteomes" id="UP000037460">
    <property type="component" value="Unassembled WGS sequence"/>
</dbReference>
<evidence type="ECO:0000256" key="3">
    <source>
        <dbReference type="ARBA" id="ARBA00022833"/>
    </source>
</evidence>
<sequence>MGPSWMLSLALEREEDITVEAAFSLCLSRTRKGGLKGLSPTDHLICESFKVLLWSYVAPCSRLSMRALKIDAAVDQIARVEFWGEPGEPGQSAPSVNLKDGLVVDGYDFLIRHLAEGRAPTEGALEAGSSPAASGPVPQPETLDVRFGAVVRLVERDARGVSTLHLEDGTTLQADLVVITLPLGVLKRERARGGLDFVPPLSAPKREAIEQLGMGVENKVVLRWPVDEIFWPLEEPYLQCIDPRFRFVNGHFFGKCGVLVVLVAPPYAEEFEHHSDVGVLEVLLPVLHTTFAPTLIALPPPREVRVTRWGLDPYSFGSYSFDQVGCKLSQRAELRAPESIPQECVHGAVETGREAAAELLRVLTMQACELGDEPIGRGKGTVQVCKCRAILDPQRDMIMCDRCHRWFHCECVGLAEDAATFRCSSC</sequence>
<reference evidence="6" key="1">
    <citation type="journal article" date="2015" name="PLoS Genet.">
        <title>Genome Sequence and Transcriptome Analyses of Chrysochromulina tobin: Metabolic Tools for Enhanced Algal Fitness in the Prominent Order Prymnesiales (Haptophyceae).</title>
        <authorList>
            <person name="Hovde B.T."/>
            <person name="Deodato C.R."/>
            <person name="Hunsperger H.M."/>
            <person name="Ryken S.A."/>
            <person name="Yost W."/>
            <person name="Jha R.K."/>
            <person name="Patterson J."/>
            <person name="Monnat R.J. Jr."/>
            <person name="Barlow S.B."/>
            <person name="Starkenburg S.R."/>
            <person name="Cattolico R.A."/>
        </authorList>
    </citation>
    <scope>NUCLEOTIDE SEQUENCE</scope>
    <source>
        <strain evidence="6">CCMP291</strain>
    </source>
</reference>
<dbReference type="EMBL" id="JWZX01001918">
    <property type="protein sequence ID" value="KOO31849.1"/>
    <property type="molecule type" value="Genomic_DNA"/>
</dbReference>
<dbReference type="InterPro" id="IPR019786">
    <property type="entry name" value="Zinc_finger_PHD-type_CS"/>
</dbReference>
<evidence type="ECO:0000256" key="1">
    <source>
        <dbReference type="ARBA" id="ARBA00022723"/>
    </source>
</evidence>
<gene>
    <name evidence="5" type="ORF">Ctob_012746</name>
</gene>
<evidence type="ECO:0000256" key="2">
    <source>
        <dbReference type="ARBA" id="ARBA00022771"/>
    </source>
</evidence>
<dbReference type="SUPFAM" id="SSF51905">
    <property type="entry name" value="FAD/NAD(P)-binding domain"/>
    <property type="match status" value="1"/>
</dbReference>
<dbReference type="Gene3D" id="3.30.40.10">
    <property type="entry name" value="Zinc/RING finger domain, C3HC4 (zinc finger)"/>
    <property type="match status" value="1"/>
</dbReference>
<evidence type="ECO:0000313" key="6">
    <source>
        <dbReference type="Proteomes" id="UP000037460"/>
    </source>
</evidence>
<dbReference type="GO" id="GO:0008270">
    <property type="term" value="F:zinc ion binding"/>
    <property type="evidence" value="ECO:0007669"/>
    <property type="project" value="UniProtKB-KW"/>
</dbReference>
<organism evidence="5 6">
    <name type="scientific">Chrysochromulina tobinii</name>
    <dbReference type="NCBI Taxonomy" id="1460289"/>
    <lineage>
        <taxon>Eukaryota</taxon>
        <taxon>Haptista</taxon>
        <taxon>Haptophyta</taxon>
        <taxon>Prymnesiophyceae</taxon>
        <taxon>Prymnesiales</taxon>
        <taxon>Chrysochromulinaceae</taxon>
        <taxon>Chrysochromulina</taxon>
    </lineage>
</organism>